<reference evidence="2" key="2">
    <citation type="submission" date="2013-04" db="UniProtKB">
        <authorList>
            <consortium name="EnsemblPlants"/>
        </authorList>
    </citation>
    <scope>IDENTIFICATION</scope>
</reference>
<proteinExistence type="predicted"/>
<accession>J3L6A5</accession>
<evidence type="ECO:0000313" key="2">
    <source>
        <dbReference type="EnsemblPlants" id="OB01G47610.1"/>
    </source>
</evidence>
<keyword evidence="3" id="KW-1185">Reference proteome</keyword>
<evidence type="ECO:0000256" key="1">
    <source>
        <dbReference type="SAM" id="MobiDB-lite"/>
    </source>
</evidence>
<dbReference type="EnsemblPlants" id="OB01G47610.1">
    <property type="protein sequence ID" value="OB01G47610.1"/>
    <property type="gene ID" value="OB01G47610"/>
</dbReference>
<dbReference type="AntiFam" id="ANF00105">
    <property type="entry name" value="Shadow ORF (opposite purF)"/>
</dbReference>
<name>J3L6A5_ORYBR</name>
<evidence type="ECO:0000313" key="3">
    <source>
        <dbReference type="Proteomes" id="UP000006038"/>
    </source>
</evidence>
<dbReference type="HOGENOM" id="CLU_1350735_0_0_1"/>
<protein>
    <submittedName>
        <fullName evidence="2">Uncharacterized protein</fullName>
    </submittedName>
</protein>
<dbReference type="AlphaFoldDB" id="J3L6A5"/>
<organism evidence="2">
    <name type="scientific">Oryza brachyantha</name>
    <name type="common">malo sina</name>
    <dbReference type="NCBI Taxonomy" id="4533"/>
    <lineage>
        <taxon>Eukaryota</taxon>
        <taxon>Viridiplantae</taxon>
        <taxon>Streptophyta</taxon>
        <taxon>Embryophyta</taxon>
        <taxon>Tracheophyta</taxon>
        <taxon>Spermatophyta</taxon>
        <taxon>Magnoliopsida</taxon>
        <taxon>Liliopsida</taxon>
        <taxon>Poales</taxon>
        <taxon>Poaceae</taxon>
        <taxon>BOP clade</taxon>
        <taxon>Oryzoideae</taxon>
        <taxon>Oryzeae</taxon>
        <taxon>Oryzinae</taxon>
        <taxon>Oryza</taxon>
    </lineage>
</organism>
<dbReference type="Gramene" id="OB01G47610.1">
    <property type="protein sequence ID" value="OB01G47610.1"/>
    <property type="gene ID" value="OB01G47610"/>
</dbReference>
<sequence>MLDHLRVRRGAKDGTLRLQLIAQRLVVDEVAVVRHRELPEPVPGEERLHVAQRGGGAGRGKPHVADGCPARGVPETRGVAEHVPDEPQPPLQLDSAIIPGRGDAGALLPAVLQLLQAEVAERRGVRVPDDAEHAALLAGVVVPIPIPLPVVVERRDALVGEGLHRRGAAGSSSQRQGGWLGGTPDLVVARCRRSGGAADEAGG</sequence>
<reference evidence="2" key="1">
    <citation type="journal article" date="2013" name="Nat. Commun.">
        <title>Whole-genome sequencing of Oryza brachyantha reveals mechanisms underlying Oryza genome evolution.</title>
        <authorList>
            <person name="Chen J."/>
            <person name="Huang Q."/>
            <person name="Gao D."/>
            <person name="Wang J."/>
            <person name="Lang Y."/>
            <person name="Liu T."/>
            <person name="Li B."/>
            <person name="Bai Z."/>
            <person name="Luis Goicoechea J."/>
            <person name="Liang C."/>
            <person name="Chen C."/>
            <person name="Zhang W."/>
            <person name="Sun S."/>
            <person name="Liao Y."/>
            <person name="Zhang X."/>
            <person name="Yang L."/>
            <person name="Song C."/>
            <person name="Wang M."/>
            <person name="Shi J."/>
            <person name="Liu G."/>
            <person name="Liu J."/>
            <person name="Zhou H."/>
            <person name="Zhou W."/>
            <person name="Yu Q."/>
            <person name="An N."/>
            <person name="Chen Y."/>
            <person name="Cai Q."/>
            <person name="Wang B."/>
            <person name="Liu B."/>
            <person name="Min J."/>
            <person name="Huang Y."/>
            <person name="Wu H."/>
            <person name="Li Z."/>
            <person name="Zhang Y."/>
            <person name="Yin Y."/>
            <person name="Song W."/>
            <person name="Jiang J."/>
            <person name="Jackson S.A."/>
            <person name="Wing R.A."/>
            <person name="Wang J."/>
            <person name="Chen M."/>
        </authorList>
    </citation>
    <scope>NUCLEOTIDE SEQUENCE [LARGE SCALE GENOMIC DNA]</scope>
    <source>
        <strain evidence="2">cv. IRGC 101232</strain>
    </source>
</reference>
<feature type="region of interest" description="Disordered" evidence="1">
    <location>
        <begin position="44"/>
        <end position="67"/>
    </location>
</feature>
<dbReference type="Proteomes" id="UP000006038">
    <property type="component" value="Chromosome 1"/>
</dbReference>